<evidence type="ECO:0000313" key="3">
    <source>
        <dbReference type="Proteomes" id="UP000199120"/>
    </source>
</evidence>
<evidence type="ECO:0000313" key="2">
    <source>
        <dbReference type="EMBL" id="SEK47036.1"/>
    </source>
</evidence>
<proteinExistence type="predicted"/>
<sequence>MKPQSHSPARSRNNIRNETGTAQSDTPRNRVRVPGRYQSNSCGQPCSLAARKSTRNHGLCALHRRIFRTPLPAPARAALSPARKKMDMPVFAKIVKTVVFRLQLNQLICLRCQRPIAIGPKHLNPATNRYFSTQFTSAYCIGIARWTQREAASPPETTNDYRRIAPSSIRSSIFRLAPHAARQSKLALARQSHQTAAVDYRATRYHQYVARVRRVADRIRVFLVGSENISYRSSVLNITRQL</sequence>
<organism evidence="2 3">
    <name type="scientific">Paraburkholderia caballeronis</name>
    <dbReference type="NCBI Taxonomy" id="416943"/>
    <lineage>
        <taxon>Bacteria</taxon>
        <taxon>Pseudomonadati</taxon>
        <taxon>Pseudomonadota</taxon>
        <taxon>Betaproteobacteria</taxon>
        <taxon>Burkholderiales</taxon>
        <taxon>Burkholderiaceae</taxon>
        <taxon>Paraburkholderia</taxon>
    </lineage>
</organism>
<evidence type="ECO:0000256" key="1">
    <source>
        <dbReference type="SAM" id="MobiDB-lite"/>
    </source>
</evidence>
<reference evidence="3" key="1">
    <citation type="submission" date="2016-10" db="EMBL/GenBank/DDBJ databases">
        <authorList>
            <person name="Varghese N."/>
            <person name="Submissions S."/>
        </authorList>
    </citation>
    <scope>NUCLEOTIDE SEQUENCE [LARGE SCALE GENOMIC DNA]</scope>
    <source>
        <strain evidence="3">LMG 26416</strain>
    </source>
</reference>
<gene>
    <name evidence="2" type="ORF">SAMN05192542_102187</name>
</gene>
<accession>A0A1H7H9H1</accession>
<feature type="compositionally biased region" description="Polar residues" evidence="1">
    <location>
        <begin position="1"/>
        <end position="26"/>
    </location>
</feature>
<keyword evidence="3" id="KW-1185">Reference proteome</keyword>
<protein>
    <submittedName>
        <fullName evidence="2">Uncharacterized protein</fullName>
    </submittedName>
</protein>
<dbReference type="STRING" id="416943.SAMN05445871_0123"/>
<name>A0A1H7H9H1_9BURK</name>
<dbReference type="EMBL" id="FOAJ01000002">
    <property type="protein sequence ID" value="SEK47036.1"/>
    <property type="molecule type" value="Genomic_DNA"/>
</dbReference>
<dbReference type="Proteomes" id="UP000199120">
    <property type="component" value="Unassembled WGS sequence"/>
</dbReference>
<feature type="region of interest" description="Disordered" evidence="1">
    <location>
        <begin position="1"/>
        <end position="36"/>
    </location>
</feature>
<dbReference type="AlphaFoldDB" id="A0A1H7H9H1"/>